<dbReference type="Gene3D" id="3.60.15.10">
    <property type="entry name" value="Ribonuclease Z/Hydroxyacylglutathione hydrolase-like"/>
    <property type="match status" value="1"/>
</dbReference>
<evidence type="ECO:0000256" key="5">
    <source>
        <dbReference type="ARBA" id="ARBA00022833"/>
    </source>
</evidence>
<keyword evidence="8" id="KW-1185">Reference proteome</keyword>
<dbReference type="PANTHER" id="PTHR42978">
    <property type="entry name" value="QUORUM-QUENCHING LACTONASE YTNP-RELATED-RELATED"/>
    <property type="match status" value="1"/>
</dbReference>
<comment type="similarity">
    <text evidence="2">Belongs to the metallo-beta-lactamase superfamily.</text>
</comment>
<dbReference type="Pfam" id="PF00753">
    <property type="entry name" value="Lactamase_B"/>
    <property type="match status" value="1"/>
</dbReference>
<reference evidence="7 8" key="1">
    <citation type="submission" date="2021-11" db="EMBL/GenBank/DDBJ databases">
        <authorList>
            <person name="Liang Q."/>
            <person name="Mou H."/>
            <person name="Liu Z."/>
        </authorList>
    </citation>
    <scope>NUCLEOTIDE SEQUENCE [LARGE SCALE GENOMIC DNA]</scope>
    <source>
        <strain evidence="7 8">CHU3</strain>
    </source>
</reference>
<dbReference type="InterPro" id="IPR001279">
    <property type="entry name" value="Metallo-B-lactamas"/>
</dbReference>
<name>A0ABT2YB03_9BURK</name>
<dbReference type="SMART" id="SM00849">
    <property type="entry name" value="Lactamase_B"/>
    <property type="match status" value="1"/>
</dbReference>
<evidence type="ECO:0000313" key="7">
    <source>
        <dbReference type="EMBL" id="MCV2367492.1"/>
    </source>
</evidence>
<evidence type="ECO:0000259" key="6">
    <source>
        <dbReference type="SMART" id="SM00849"/>
    </source>
</evidence>
<evidence type="ECO:0000313" key="8">
    <source>
        <dbReference type="Proteomes" id="UP001209701"/>
    </source>
</evidence>
<sequence length="278" mass="29773">MDQPGPLSLQSINSADWQVPLSGLLNLKSAAARSAQLQDHDEPIQIYTHVLLHPSQGAFLIDTGVSRRLLDEPSKYGVNWLIRQFMPLDKIKIKQSTEEILRQLPGPLRGVFLTHMHIDHIAGMPDIASSVPVYVGKGESSTPSFQNMFVRGASDGLMPATLSLREWGFTAPAGPAGPVGSAASSLASVLDVFGDGSLFAIHVPGHTPGSTAYLARTAAGPVLLVGDTSHTDWGWQHGVEPGDYTADQALNLRSLQALKALAARHPKLLIRLGHQAHT</sequence>
<feature type="domain" description="Metallo-beta-lactamase" evidence="6">
    <location>
        <begin position="45"/>
        <end position="274"/>
    </location>
</feature>
<accession>A0ABT2YB03</accession>
<comment type="caution">
    <text evidence="7">The sequence shown here is derived from an EMBL/GenBank/DDBJ whole genome shotgun (WGS) entry which is preliminary data.</text>
</comment>
<dbReference type="PANTHER" id="PTHR42978:SF2">
    <property type="entry name" value="102 KBASES UNSTABLE REGION: FROM 1 TO 119443"/>
    <property type="match status" value="1"/>
</dbReference>
<organism evidence="7 8">
    <name type="scientific">Roseateles oligotrophus</name>
    <dbReference type="NCBI Taxonomy" id="1769250"/>
    <lineage>
        <taxon>Bacteria</taxon>
        <taxon>Pseudomonadati</taxon>
        <taxon>Pseudomonadota</taxon>
        <taxon>Betaproteobacteria</taxon>
        <taxon>Burkholderiales</taxon>
        <taxon>Sphaerotilaceae</taxon>
        <taxon>Roseateles</taxon>
    </lineage>
</organism>
<keyword evidence="3" id="KW-0479">Metal-binding</keyword>
<dbReference type="InterPro" id="IPR051013">
    <property type="entry name" value="MBL_superfamily_lactonases"/>
</dbReference>
<dbReference type="Proteomes" id="UP001209701">
    <property type="component" value="Unassembled WGS sequence"/>
</dbReference>
<evidence type="ECO:0000256" key="4">
    <source>
        <dbReference type="ARBA" id="ARBA00022801"/>
    </source>
</evidence>
<dbReference type="SUPFAM" id="SSF56281">
    <property type="entry name" value="Metallo-hydrolase/oxidoreductase"/>
    <property type="match status" value="1"/>
</dbReference>
<keyword evidence="5" id="KW-0862">Zinc</keyword>
<dbReference type="InterPro" id="IPR036866">
    <property type="entry name" value="RibonucZ/Hydroxyglut_hydro"/>
</dbReference>
<comment type="cofactor">
    <cofactor evidence="1">
        <name>Zn(2+)</name>
        <dbReference type="ChEBI" id="CHEBI:29105"/>
    </cofactor>
</comment>
<gene>
    <name evidence="7" type="ORF">LNV07_05230</name>
</gene>
<evidence type="ECO:0000256" key="1">
    <source>
        <dbReference type="ARBA" id="ARBA00001947"/>
    </source>
</evidence>
<evidence type="ECO:0000256" key="3">
    <source>
        <dbReference type="ARBA" id="ARBA00022723"/>
    </source>
</evidence>
<proteinExistence type="inferred from homology"/>
<keyword evidence="4" id="KW-0378">Hydrolase</keyword>
<dbReference type="EMBL" id="JAJIRN010000002">
    <property type="protein sequence ID" value="MCV2367492.1"/>
    <property type="molecule type" value="Genomic_DNA"/>
</dbReference>
<dbReference type="RefSeq" id="WP_263570108.1">
    <property type="nucleotide sequence ID" value="NZ_JAJIRN010000002.1"/>
</dbReference>
<protein>
    <submittedName>
        <fullName evidence="7">MBL fold metallo-hydrolase</fullName>
    </submittedName>
</protein>
<evidence type="ECO:0000256" key="2">
    <source>
        <dbReference type="ARBA" id="ARBA00007749"/>
    </source>
</evidence>